<keyword evidence="2" id="KW-1185">Reference proteome</keyword>
<dbReference type="CDD" id="cd04305">
    <property type="entry name" value="HAD_Neu5Ac-Pase_like"/>
    <property type="match status" value="1"/>
</dbReference>
<evidence type="ECO:0000313" key="1">
    <source>
        <dbReference type="EMBL" id="WLR42155.1"/>
    </source>
</evidence>
<proteinExistence type="predicted"/>
<protein>
    <submittedName>
        <fullName evidence="1">YjjG family noncanonical pyrimidine nucleotidase</fullName>
    </submittedName>
</protein>
<dbReference type="Gene3D" id="1.10.150.240">
    <property type="entry name" value="Putative phosphatase, domain 2"/>
    <property type="match status" value="1"/>
</dbReference>
<organism evidence="1 2">
    <name type="scientific">Bacillus carboniphilus</name>
    <dbReference type="NCBI Taxonomy" id="86663"/>
    <lineage>
        <taxon>Bacteria</taxon>
        <taxon>Bacillati</taxon>
        <taxon>Bacillota</taxon>
        <taxon>Bacilli</taxon>
        <taxon>Bacillales</taxon>
        <taxon>Bacillaceae</taxon>
        <taxon>Bacillus</taxon>
    </lineage>
</organism>
<dbReference type="SFLD" id="SFLDG01129">
    <property type="entry name" value="C1.5:_HAD__Beta-PGM__Phosphata"/>
    <property type="match status" value="1"/>
</dbReference>
<dbReference type="PANTHER" id="PTHR47478:SF1">
    <property type="entry name" value="PYRIMIDINE 5'-NUCLEOTIDASE YJJG"/>
    <property type="match status" value="1"/>
</dbReference>
<dbReference type="Proteomes" id="UP001197974">
    <property type="component" value="Chromosome"/>
</dbReference>
<dbReference type="InterPro" id="IPR023198">
    <property type="entry name" value="PGP-like_dom2"/>
</dbReference>
<dbReference type="SFLD" id="SFLDS00003">
    <property type="entry name" value="Haloacid_Dehalogenase"/>
    <property type="match status" value="1"/>
</dbReference>
<gene>
    <name evidence="1" type="ORF">LC087_15640</name>
</gene>
<dbReference type="InterPro" id="IPR006439">
    <property type="entry name" value="HAD-SF_hydro_IA"/>
</dbReference>
<dbReference type="PANTHER" id="PTHR47478">
    <property type="match status" value="1"/>
</dbReference>
<dbReference type="NCBIfam" id="TIGR02254">
    <property type="entry name" value="YjjG_YfnB"/>
    <property type="match status" value="1"/>
</dbReference>
<dbReference type="InterPro" id="IPR041492">
    <property type="entry name" value="HAD_2"/>
</dbReference>
<accession>A0ABY9JX14</accession>
<evidence type="ECO:0000313" key="2">
    <source>
        <dbReference type="Proteomes" id="UP001197974"/>
    </source>
</evidence>
<dbReference type="Gene3D" id="3.40.50.1000">
    <property type="entry name" value="HAD superfamily/HAD-like"/>
    <property type="match status" value="1"/>
</dbReference>
<dbReference type="InterPro" id="IPR011951">
    <property type="entry name" value="HAD-SF_hydro_IA_YjjG/PynA"/>
</dbReference>
<dbReference type="EMBL" id="CP129013">
    <property type="protein sequence ID" value="WLR42155.1"/>
    <property type="molecule type" value="Genomic_DNA"/>
</dbReference>
<dbReference type="RefSeq" id="WP_226543157.1">
    <property type="nucleotide sequence ID" value="NZ_CP129013.1"/>
</dbReference>
<dbReference type="NCBIfam" id="TIGR01549">
    <property type="entry name" value="HAD-SF-IA-v1"/>
    <property type="match status" value="1"/>
</dbReference>
<dbReference type="InterPro" id="IPR036412">
    <property type="entry name" value="HAD-like_sf"/>
</dbReference>
<reference evidence="1 2" key="1">
    <citation type="submission" date="2023-06" db="EMBL/GenBank/DDBJ databases">
        <title>Five Gram-positive bacteria isolated from mangrove sediments in Shenzhen, Guangdong, China.</title>
        <authorList>
            <person name="Yu S."/>
            <person name="Zheng W."/>
            <person name="Huang Y."/>
        </authorList>
    </citation>
    <scope>NUCLEOTIDE SEQUENCE [LARGE SCALE GENOMIC DNA]</scope>
    <source>
        <strain evidence="1 2">SaN35-3</strain>
    </source>
</reference>
<dbReference type="InterPro" id="IPR052550">
    <property type="entry name" value="Pyrimidine_5'-ntase_YjjG"/>
</dbReference>
<sequence>MKKYQTLLFDIDHTLLDFHASEKAALQLLFQSQNFLLTNEIETEYQKINRKLWQSFERGETSRDEVVNTRFSILFDQFNQKVDGAYFEQIYCSYLEQGNHLINGALDTVSRLHNNYDLYIVTNGVSKTQFKRLHSSGLHEFFKAVFVSEDTGYQKPMKEFFDYVFKRIPHFSSKQTLIIGDSLSSDMKGGNLVGIDTCWFNPQKQTNHTDIIPTYEIQSLEDIHFILNE</sequence>
<dbReference type="InterPro" id="IPR023214">
    <property type="entry name" value="HAD_sf"/>
</dbReference>
<dbReference type="Pfam" id="PF13419">
    <property type="entry name" value="HAD_2"/>
    <property type="match status" value="1"/>
</dbReference>
<dbReference type="SUPFAM" id="SSF56784">
    <property type="entry name" value="HAD-like"/>
    <property type="match status" value="1"/>
</dbReference>
<name>A0ABY9JX14_9BACI</name>